<feature type="binding site" evidence="13">
    <location>
        <position position="930"/>
    </location>
    <ligand>
        <name>ATP</name>
        <dbReference type="ChEBI" id="CHEBI:30616"/>
    </ligand>
</feature>
<dbReference type="NCBIfam" id="TIGR01652">
    <property type="entry name" value="ATPase-Plipid"/>
    <property type="match status" value="1"/>
</dbReference>
<protein>
    <recommendedName>
        <fullName evidence="15">Phospholipid-transporting ATPase</fullName>
        <ecNumber evidence="15">7.6.2.1</ecNumber>
    </recommendedName>
</protein>
<feature type="transmembrane region" description="Helical" evidence="15">
    <location>
        <begin position="1177"/>
        <end position="1198"/>
    </location>
</feature>
<feature type="binding site" evidence="13">
    <location>
        <position position="489"/>
    </location>
    <ligand>
        <name>ATP</name>
        <dbReference type="ChEBI" id="CHEBI:30616"/>
    </ligand>
</feature>
<dbReference type="SUPFAM" id="SSF81653">
    <property type="entry name" value="Calcium ATPase, transduction domain A"/>
    <property type="match status" value="1"/>
</dbReference>
<dbReference type="InterPro" id="IPR001757">
    <property type="entry name" value="P_typ_ATPase"/>
</dbReference>
<keyword evidence="3 15" id="KW-0812">Transmembrane</keyword>
<feature type="region of interest" description="Disordered" evidence="16">
    <location>
        <begin position="1374"/>
        <end position="1593"/>
    </location>
</feature>
<feature type="compositionally biased region" description="Basic and acidic residues" evidence="16">
    <location>
        <begin position="1581"/>
        <end position="1593"/>
    </location>
</feature>
<keyword evidence="19" id="KW-1185">Reference proteome</keyword>
<feature type="binding site" evidence="13">
    <location>
        <position position="931"/>
    </location>
    <ligand>
        <name>ATP</name>
        <dbReference type="ChEBI" id="CHEBI:30616"/>
    </ligand>
</feature>
<proteinExistence type="inferred from homology"/>
<feature type="binding site" evidence="14">
    <location>
        <position position="487"/>
    </location>
    <ligand>
        <name>Mg(2+)</name>
        <dbReference type="ChEBI" id="CHEBI:18420"/>
    </ligand>
</feature>
<keyword evidence="7 14" id="KW-0460">Magnesium</keyword>
<evidence type="ECO:0000256" key="14">
    <source>
        <dbReference type="PIRSR" id="PIRSR606539-3"/>
    </source>
</evidence>
<dbReference type="InterPro" id="IPR023214">
    <property type="entry name" value="HAD_sf"/>
</dbReference>
<evidence type="ECO:0000256" key="15">
    <source>
        <dbReference type="RuleBase" id="RU362033"/>
    </source>
</evidence>
<dbReference type="InterPro" id="IPR008250">
    <property type="entry name" value="ATPase_P-typ_transduc_dom_A_sf"/>
</dbReference>
<dbReference type="InterPro" id="IPR036412">
    <property type="entry name" value="HAD-like_sf"/>
</dbReference>
<feature type="transmembrane region" description="Helical" evidence="15">
    <location>
        <begin position="1020"/>
        <end position="1041"/>
    </location>
</feature>
<dbReference type="PANTHER" id="PTHR24092">
    <property type="entry name" value="PROBABLE PHOSPHOLIPID-TRANSPORTING ATPASE"/>
    <property type="match status" value="1"/>
</dbReference>
<feature type="binding site" evidence="13">
    <location>
        <position position="785"/>
    </location>
    <ligand>
        <name>ATP</name>
        <dbReference type="ChEBI" id="CHEBI:30616"/>
    </ligand>
</feature>
<feature type="binding site" evidence="13">
    <location>
        <position position="787"/>
    </location>
    <ligand>
        <name>ATP</name>
        <dbReference type="ChEBI" id="CHEBI:30616"/>
    </ligand>
</feature>
<dbReference type="GO" id="GO:0140327">
    <property type="term" value="F:flippase activity"/>
    <property type="evidence" value="ECO:0007669"/>
    <property type="project" value="UniProtKB-ARBA"/>
</dbReference>
<evidence type="ECO:0000256" key="8">
    <source>
        <dbReference type="ARBA" id="ARBA00022967"/>
    </source>
</evidence>
<feature type="binding site" evidence="14">
    <location>
        <position position="489"/>
    </location>
    <ligand>
        <name>Mg(2+)</name>
        <dbReference type="ChEBI" id="CHEBI:18420"/>
    </ligand>
</feature>
<comment type="cofactor">
    <cofactor evidence="14">
        <name>Mg(2+)</name>
        <dbReference type="ChEBI" id="CHEBI:18420"/>
    </cofactor>
</comment>
<feature type="binding site" evidence="13">
    <location>
        <position position="704"/>
    </location>
    <ligand>
        <name>ATP</name>
        <dbReference type="ChEBI" id="CHEBI:30616"/>
    </ligand>
</feature>
<dbReference type="Gene3D" id="3.40.50.1000">
    <property type="entry name" value="HAD superfamily/HAD-like"/>
    <property type="match status" value="1"/>
</dbReference>
<dbReference type="FunFam" id="3.40.50.1000:FF:000023">
    <property type="entry name" value="Phospholipid-transporting ATPase"/>
    <property type="match status" value="1"/>
</dbReference>
<feature type="binding site" evidence="14">
    <location>
        <position position="927"/>
    </location>
    <ligand>
        <name>Mg(2+)</name>
        <dbReference type="ChEBI" id="CHEBI:18420"/>
    </ligand>
</feature>
<keyword evidence="9 15" id="KW-1133">Transmembrane helix</keyword>
<dbReference type="InterPro" id="IPR023299">
    <property type="entry name" value="ATPase_P-typ_cyto_dom_N"/>
</dbReference>
<dbReference type="InterPro" id="IPR018303">
    <property type="entry name" value="ATPase_P-typ_P_site"/>
</dbReference>
<feature type="compositionally biased region" description="Low complexity" evidence="16">
    <location>
        <begin position="1435"/>
        <end position="1447"/>
    </location>
</feature>
<evidence type="ECO:0000256" key="11">
    <source>
        <dbReference type="ARBA" id="ARBA00034036"/>
    </source>
</evidence>
<dbReference type="Pfam" id="PF13246">
    <property type="entry name" value="Cation_ATPase"/>
    <property type="match status" value="1"/>
</dbReference>
<feature type="binding site" evidence="13">
    <location>
        <position position="643"/>
    </location>
    <ligand>
        <name>ATP</name>
        <dbReference type="ChEBI" id="CHEBI:30616"/>
    </ligand>
</feature>
<evidence type="ECO:0000256" key="1">
    <source>
        <dbReference type="ARBA" id="ARBA00004141"/>
    </source>
</evidence>
<dbReference type="PRINTS" id="PR00119">
    <property type="entry name" value="CATATPASE"/>
</dbReference>
<comment type="similarity">
    <text evidence="2 15">Belongs to the cation transport ATPase (P-type) (TC 3.A.3) family. Type IV subfamily.</text>
</comment>
<feature type="domain" description="P-type ATPase C-terminal" evidence="17">
    <location>
        <begin position="954"/>
        <end position="1205"/>
    </location>
</feature>
<evidence type="ECO:0000256" key="3">
    <source>
        <dbReference type="ARBA" id="ARBA00022692"/>
    </source>
</evidence>
<feature type="transmembrane region" description="Helical" evidence="15">
    <location>
        <begin position="366"/>
        <end position="384"/>
    </location>
</feature>
<feature type="region of interest" description="Disordered" evidence="16">
    <location>
        <begin position="1224"/>
        <end position="1318"/>
    </location>
</feature>
<feature type="binding site" evidence="13">
    <location>
        <position position="598"/>
    </location>
    <ligand>
        <name>ATP</name>
        <dbReference type="ChEBI" id="CHEBI:30616"/>
    </ligand>
</feature>
<dbReference type="SUPFAM" id="SSF56784">
    <property type="entry name" value="HAD-like"/>
    <property type="match status" value="1"/>
</dbReference>
<evidence type="ECO:0000256" key="13">
    <source>
        <dbReference type="PIRSR" id="PIRSR606539-2"/>
    </source>
</evidence>
<dbReference type="EMBL" id="JAEHOE010000007">
    <property type="protein sequence ID" value="KAG2499397.1"/>
    <property type="molecule type" value="Genomic_DNA"/>
</dbReference>
<feature type="binding site" evidence="13">
    <location>
        <position position="786"/>
    </location>
    <ligand>
        <name>ATP</name>
        <dbReference type="ChEBI" id="CHEBI:30616"/>
    </ligand>
</feature>
<dbReference type="EC" id="7.6.2.1" evidence="15"/>
<keyword evidence="10 15" id="KW-0472">Membrane</keyword>
<evidence type="ECO:0000256" key="12">
    <source>
        <dbReference type="PIRSR" id="PIRSR606539-1"/>
    </source>
</evidence>
<dbReference type="InterPro" id="IPR044492">
    <property type="entry name" value="P_typ_ATPase_HD_dom"/>
</dbReference>
<dbReference type="Gene3D" id="3.40.1110.10">
    <property type="entry name" value="Calcium-transporting ATPase, cytoplasmic domain N"/>
    <property type="match status" value="1"/>
</dbReference>
<dbReference type="InterPro" id="IPR023298">
    <property type="entry name" value="ATPase_P-typ_TM_dom_sf"/>
</dbReference>
<dbReference type="NCBIfam" id="TIGR01494">
    <property type="entry name" value="ATPase_P-type"/>
    <property type="match status" value="1"/>
</dbReference>
<comment type="catalytic activity">
    <reaction evidence="11 15">
        <text>ATP + H2O + phospholipidSide 1 = ADP + phosphate + phospholipidSide 2.</text>
        <dbReference type="EC" id="7.6.2.1"/>
    </reaction>
</comment>
<feature type="transmembrane region" description="Helical" evidence="15">
    <location>
        <begin position="12"/>
        <end position="30"/>
    </location>
</feature>
<accession>A0A835YAL6</accession>
<evidence type="ECO:0000256" key="4">
    <source>
        <dbReference type="ARBA" id="ARBA00022723"/>
    </source>
</evidence>
<evidence type="ECO:0000256" key="9">
    <source>
        <dbReference type="ARBA" id="ARBA00022989"/>
    </source>
</evidence>
<evidence type="ECO:0000256" key="2">
    <source>
        <dbReference type="ARBA" id="ARBA00008109"/>
    </source>
</evidence>
<keyword evidence="6 13" id="KW-0067">ATP-binding</keyword>
<evidence type="ECO:0000256" key="16">
    <source>
        <dbReference type="SAM" id="MobiDB-lite"/>
    </source>
</evidence>
<dbReference type="PANTHER" id="PTHR24092:SF150">
    <property type="entry name" value="PHOSPHOLIPID-TRANSPORTING ATPASE"/>
    <property type="match status" value="1"/>
</dbReference>
<evidence type="ECO:0000256" key="7">
    <source>
        <dbReference type="ARBA" id="ARBA00022842"/>
    </source>
</evidence>
<dbReference type="OrthoDB" id="377733at2759"/>
<feature type="binding site" evidence="13">
    <location>
        <position position="667"/>
    </location>
    <ligand>
        <name>ATP</name>
        <dbReference type="ChEBI" id="CHEBI:30616"/>
    </ligand>
</feature>
<feature type="binding site" evidence="13">
    <location>
        <position position="902"/>
    </location>
    <ligand>
        <name>ATP</name>
        <dbReference type="ChEBI" id="CHEBI:30616"/>
    </ligand>
</feature>
<dbReference type="Proteomes" id="UP000612055">
    <property type="component" value="Unassembled WGS sequence"/>
</dbReference>
<organism evidence="18 19">
    <name type="scientific">Edaphochlamys debaryana</name>
    <dbReference type="NCBI Taxonomy" id="47281"/>
    <lineage>
        <taxon>Eukaryota</taxon>
        <taxon>Viridiplantae</taxon>
        <taxon>Chlorophyta</taxon>
        <taxon>core chlorophytes</taxon>
        <taxon>Chlorophyceae</taxon>
        <taxon>CS clade</taxon>
        <taxon>Chlamydomonadales</taxon>
        <taxon>Chlamydomonadales incertae sedis</taxon>
        <taxon>Edaphochlamys</taxon>
    </lineage>
</organism>
<dbReference type="SFLD" id="SFLDF00027">
    <property type="entry name" value="p-type_atpase"/>
    <property type="match status" value="1"/>
</dbReference>
<dbReference type="GO" id="GO:0016887">
    <property type="term" value="F:ATP hydrolysis activity"/>
    <property type="evidence" value="ECO:0007669"/>
    <property type="project" value="InterPro"/>
</dbReference>
<dbReference type="PROSITE" id="PS00154">
    <property type="entry name" value="ATPASE_E1_E2"/>
    <property type="match status" value="1"/>
</dbReference>
<dbReference type="GO" id="GO:0045332">
    <property type="term" value="P:phospholipid translocation"/>
    <property type="evidence" value="ECO:0007669"/>
    <property type="project" value="TreeGrafter"/>
</dbReference>
<feature type="active site" description="4-aspartylphosphate intermediate" evidence="12">
    <location>
        <position position="487"/>
    </location>
</feature>
<comment type="subcellular location">
    <subcellularLocation>
        <location evidence="1 15">Membrane</location>
        <topology evidence="1 15">Multi-pass membrane protein</topology>
    </subcellularLocation>
</comment>
<dbReference type="GO" id="GO:0005886">
    <property type="term" value="C:plasma membrane"/>
    <property type="evidence" value="ECO:0007669"/>
    <property type="project" value="TreeGrafter"/>
</dbReference>
<keyword evidence="8 15" id="KW-1278">Translocase</keyword>
<feature type="compositionally biased region" description="Low complexity" evidence="16">
    <location>
        <begin position="1281"/>
        <end position="1298"/>
    </location>
</feature>
<keyword evidence="4 14" id="KW-0479">Metal-binding</keyword>
<evidence type="ECO:0000313" key="19">
    <source>
        <dbReference type="Proteomes" id="UP000612055"/>
    </source>
</evidence>
<feature type="transmembrane region" description="Helical" evidence="15">
    <location>
        <begin position="1136"/>
        <end position="1157"/>
    </location>
</feature>
<evidence type="ECO:0000256" key="10">
    <source>
        <dbReference type="ARBA" id="ARBA00023136"/>
    </source>
</evidence>
<keyword evidence="5 13" id="KW-0547">Nucleotide-binding</keyword>
<sequence>MAAISLTPFSPVRPWTTWTPLVLVVGVSMIKEAREDYKRYKQDKEVNGRPTRVLDSATGTFIEVPWHQVQVGDVVQVLRDEYLPADLVLLTSSNNEGTCYVETMNLDGETNLKIKAAPDETKMMDVAELCQLRASVECEGPNARLYQFTGNLTLSPPYPASVAGAVAAAVAAQALASAPPPIISADLLPPSKFGPSKFGPPANDADSAPVKALDLSGLEAQADAAKLAAAARAAATPASPRAAPVDGNDLNMTGTVRFNNTASPRTSGQGATLGRRQQSMIVTLGRRSASMFAALTRRGANLHTGGGREYVVPLGPSAMLLRGCSLRNTDYVYALVVYAGHDTKIFMNSTEAPSKRSHVEHIVDKVIMSVFTLLFIWCLTSAVYHSTWTAHVFPSHWYMRPDDPDASADPDSPATTGAVNFFVALLLYSYLVPISLYVSIEMVKVFQSMVLINHDRDMYHAETDTPAMARTSNLNEELGMVNTVLSDKTGTLTRNVMEFFKCSIAGVAYGAGITEIDRANALRKGTTLDETENPEAAQWRERFFNFYDDRLVGDAWFAAPDPQAVEMFFRLLAVCHTVIPDGPTTPAEIKYEAESPDEAALVVAAKAFGFFFHKRTNTTVTVREKTARGEQDVEYEVLNVLEFNSTRKRMSVVIRVKESDKLLLFTKGADTVIYERLDPAYAPNAAMKESTSRHMEEFGAAGLRTLCLSYAEVDRDWYNNTWQPEWTAAKTSLQDRDAKVAEVSEKIEKNLRLLGCTAIEDKLQEGVPECIKMLAMAGIRIWVLTGDKMETAINIAYACSLLTDEMTQYTVSVTSSRVEELERAGAKEEAEVLAAELVGQQLAKIEASLGTSAASSGKGGNVEASEAALVIDGKALSYALSRDLHATFLRVGMRCKAVVCCRVSPLQKAQVTTLVRDAGNITLAIGDGANDVGMIQRADIGVGISGQEGMQASMSADFSIAQFRFLVPLMLVHGQLSYKRLTRMICFFFYKNLLFAITLFTYSAFTTFSGSYIYNDTSMTLFNVVFTSATPLLLGMFDRPLSKRLMLRYPELYRAGIHNQGFNAMTIAGWVLSAVSQAGVILTLVLVGCRDTTPAGSHGLPWAMAQTGVVMFTSVVLSVHFHLVVLEEAWTYLHHIAIWGSIALWFIYLLAFAVFPVSWSLEMWHLFADVVAPNAQYWLYCLLIPMAAVMPCAAVLAVQRLLFPTDEDIIREVDKVDHRLHPSMHGRRAHAPDSGPTPWAIQPPASRKALHPQDSRPLQLGSGSKAERGSGGGRGSRNKVAPEPVGAGSGPAPASRAVTGLSSNVDGGDPTADAFVSPVTGVPASNGAYKPGSAGSSGAVVPPVADTSVGVAEAAAGRSEGGGLMTANRWSHGSLQADTSGMPRPTSYPHHLASGALAGPGSQSGGEELTRPSRTGSRSPRKQPGAHGEGGAGSGSHPASMSGAAHSLGRVPSGLQPTASIASGRALFTGVSGSTDGPRPVSHMHPSSQPSPQALGNVREEVALSRTSTTDMGEVEQLPAPGAEEVKQLRRGSDGRYTGSGPEVGMPAGRGSGQVGEGGGRGGGGRGASGGAALEEFGSSDWHDTLSDVQEVR</sequence>
<feature type="binding site" evidence="13">
    <location>
        <position position="908"/>
    </location>
    <ligand>
        <name>ATP</name>
        <dbReference type="ChEBI" id="CHEBI:30616"/>
    </ligand>
</feature>
<dbReference type="SFLD" id="SFLDG00002">
    <property type="entry name" value="C1.7:_P-type_atpase_like"/>
    <property type="match status" value="1"/>
</dbReference>
<evidence type="ECO:0000256" key="6">
    <source>
        <dbReference type="ARBA" id="ARBA00022840"/>
    </source>
</evidence>
<feature type="compositionally biased region" description="Gly residues" evidence="16">
    <location>
        <begin position="1548"/>
        <end position="1570"/>
    </location>
</feature>
<feature type="binding site" evidence="14">
    <location>
        <position position="931"/>
    </location>
    <ligand>
        <name>Mg(2+)</name>
        <dbReference type="ChEBI" id="CHEBI:18420"/>
    </ligand>
</feature>
<dbReference type="GO" id="GO:0005524">
    <property type="term" value="F:ATP binding"/>
    <property type="evidence" value="ECO:0007669"/>
    <property type="project" value="UniProtKB-UniRule"/>
</dbReference>
<comment type="caution">
    <text evidence="18">The sequence shown here is derived from an EMBL/GenBank/DDBJ whole genome shotgun (WGS) entry which is preliminary data.</text>
</comment>
<name>A0A835YAL6_9CHLO</name>
<feature type="binding site" evidence="13">
    <location>
        <position position="487"/>
    </location>
    <ligand>
        <name>ATP</name>
        <dbReference type="ChEBI" id="CHEBI:30616"/>
    </ligand>
</feature>
<feature type="compositionally biased region" description="Basic and acidic residues" evidence="16">
    <location>
        <begin position="1524"/>
        <end position="1534"/>
    </location>
</feature>
<dbReference type="SFLD" id="SFLDS00003">
    <property type="entry name" value="Haloacid_Dehalogenase"/>
    <property type="match status" value="1"/>
</dbReference>
<dbReference type="FunFam" id="3.40.1110.10:FF:000029">
    <property type="entry name" value="Phospholipid-transporting ATPase"/>
    <property type="match status" value="1"/>
</dbReference>
<evidence type="ECO:0000313" key="18">
    <source>
        <dbReference type="EMBL" id="KAG2499397.1"/>
    </source>
</evidence>
<dbReference type="SUPFAM" id="SSF81660">
    <property type="entry name" value="Metal cation-transporting ATPase, ATP-binding domain N"/>
    <property type="match status" value="1"/>
</dbReference>
<dbReference type="Pfam" id="PF16212">
    <property type="entry name" value="PhoLip_ATPase_C"/>
    <property type="match status" value="1"/>
</dbReference>
<gene>
    <name evidence="18" type="ORF">HYH03_002971</name>
</gene>
<feature type="binding site" evidence="13">
    <location>
        <position position="488"/>
    </location>
    <ligand>
        <name>ATP</name>
        <dbReference type="ChEBI" id="CHEBI:30616"/>
    </ligand>
</feature>
<feature type="transmembrane region" description="Helical" evidence="15">
    <location>
        <begin position="993"/>
        <end position="1014"/>
    </location>
</feature>
<evidence type="ECO:0000259" key="17">
    <source>
        <dbReference type="Pfam" id="PF16212"/>
    </source>
</evidence>
<reference evidence="18" key="1">
    <citation type="journal article" date="2020" name="bioRxiv">
        <title>Comparative genomics of Chlamydomonas.</title>
        <authorList>
            <person name="Craig R.J."/>
            <person name="Hasan A.R."/>
            <person name="Ness R.W."/>
            <person name="Keightley P.D."/>
        </authorList>
    </citation>
    <scope>NUCLEOTIDE SEQUENCE</scope>
    <source>
        <strain evidence="18">CCAP 11/70</strain>
    </source>
</reference>
<dbReference type="SUPFAM" id="SSF81665">
    <property type="entry name" value="Calcium ATPase, transmembrane domain M"/>
    <property type="match status" value="1"/>
</dbReference>
<dbReference type="InterPro" id="IPR032630">
    <property type="entry name" value="P_typ_ATPase_c"/>
</dbReference>
<feature type="transmembrane region" description="Helical" evidence="15">
    <location>
        <begin position="1062"/>
        <end position="1087"/>
    </location>
</feature>
<feature type="transmembrane region" description="Helical" evidence="15">
    <location>
        <begin position="418"/>
        <end position="440"/>
    </location>
</feature>
<dbReference type="InterPro" id="IPR006539">
    <property type="entry name" value="P-type_ATPase_IV"/>
</dbReference>
<dbReference type="GO" id="GO:0005783">
    <property type="term" value="C:endoplasmic reticulum"/>
    <property type="evidence" value="ECO:0007669"/>
    <property type="project" value="UniProtKB-ARBA"/>
</dbReference>
<dbReference type="Gene3D" id="2.70.150.10">
    <property type="entry name" value="Calcium-transporting ATPase, cytoplasmic transduction domain A"/>
    <property type="match status" value="1"/>
</dbReference>
<dbReference type="GO" id="GO:0000287">
    <property type="term" value="F:magnesium ion binding"/>
    <property type="evidence" value="ECO:0007669"/>
    <property type="project" value="UniProtKB-UniRule"/>
</dbReference>
<feature type="region of interest" description="Disordered" evidence="16">
    <location>
        <begin position="255"/>
        <end position="274"/>
    </location>
</feature>
<feature type="transmembrane region" description="Helical" evidence="15">
    <location>
        <begin position="1099"/>
        <end position="1124"/>
    </location>
</feature>
<evidence type="ECO:0000256" key="5">
    <source>
        <dbReference type="ARBA" id="ARBA00022741"/>
    </source>
</evidence>